<dbReference type="OrthoDB" id="1828674at2"/>
<dbReference type="InterPro" id="IPR046749">
    <property type="entry name" value="SHOCT_2"/>
</dbReference>
<gene>
    <name evidence="2" type="ORF">SAMN02910406_03384</name>
</gene>
<proteinExistence type="predicted"/>
<name>A0A1I1QF68_RUMAL</name>
<feature type="domain" description="SHOCT-like" evidence="1">
    <location>
        <begin position="9"/>
        <end position="44"/>
    </location>
</feature>
<dbReference type="AlphaFoldDB" id="A0A1I1QF68"/>
<evidence type="ECO:0000259" key="1">
    <source>
        <dbReference type="Pfam" id="PF20612"/>
    </source>
</evidence>
<sequence length="59" mass="6980">MEFYPYGQADYYYAVSQKILSDLFQRGLISEKQRKRIDELNKQKIFAAYPSIADLEVRA</sequence>
<dbReference type="Pfam" id="PF20612">
    <property type="entry name" value="SHOCT_2"/>
    <property type="match status" value="1"/>
</dbReference>
<accession>A0A1I1QF68</accession>
<reference evidence="2 3" key="1">
    <citation type="submission" date="2016-10" db="EMBL/GenBank/DDBJ databases">
        <authorList>
            <person name="de Groot N.N."/>
        </authorList>
    </citation>
    <scope>NUCLEOTIDE SEQUENCE [LARGE SCALE GENOMIC DNA]</scope>
    <source>
        <strain evidence="2 3">AR67</strain>
    </source>
</reference>
<evidence type="ECO:0000313" key="2">
    <source>
        <dbReference type="EMBL" id="SFD20705.1"/>
    </source>
</evidence>
<dbReference type="EMBL" id="FOKQ01000047">
    <property type="protein sequence ID" value="SFD20705.1"/>
    <property type="molecule type" value="Genomic_DNA"/>
</dbReference>
<organism evidence="2 3">
    <name type="scientific">Ruminococcus albus</name>
    <dbReference type="NCBI Taxonomy" id="1264"/>
    <lineage>
        <taxon>Bacteria</taxon>
        <taxon>Bacillati</taxon>
        <taxon>Bacillota</taxon>
        <taxon>Clostridia</taxon>
        <taxon>Eubacteriales</taxon>
        <taxon>Oscillospiraceae</taxon>
        <taxon>Ruminococcus</taxon>
    </lineage>
</organism>
<dbReference type="Proteomes" id="UP000182192">
    <property type="component" value="Unassembled WGS sequence"/>
</dbReference>
<evidence type="ECO:0000313" key="3">
    <source>
        <dbReference type="Proteomes" id="UP000182192"/>
    </source>
</evidence>
<protein>
    <recommendedName>
        <fullName evidence="1">SHOCT-like domain-containing protein</fullName>
    </recommendedName>
</protein>
<dbReference type="RefSeq" id="WP_074963159.1">
    <property type="nucleotide sequence ID" value="NZ_FOKQ01000047.1"/>
</dbReference>